<dbReference type="InterPro" id="IPR036244">
    <property type="entry name" value="TipA-like_antibiotic-bd"/>
</dbReference>
<dbReference type="PROSITE" id="PS00552">
    <property type="entry name" value="HTH_MERR_1"/>
    <property type="match status" value="1"/>
</dbReference>
<feature type="domain" description="HTH merR-type" evidence="6">
    <location>
        <begin position="19"/>
        <end position="88"/>
    </location>
</feature>
<name>A0ABY9B5Q6_9CHLR</name>
<feature type="coiled-coil region" evidence="5">
    <location>
        <begin position="101"/>
        <end position="131"/>
    </location>
</feature>
<keyword evidence="5" id="KW-0175">Coiled coil</keyword>
<dbReference type="Gene3D" id="1.10.1660.10">
    <property type="match status" value="1"/>
</dbReference>
<gene>
    <name evidence="7" type="ORF">OZ401_004072</name>
</gene>
<evidence type="ECO:0000256" key="2">
    <source>
        <dbReference type="ARBA" id="ARBA00023125"/>
    </source>
</evidence>
<protein>
    <submittedName>
        <fullName evidence="7">MerR family transcriptional regulator</fullName>
    </submittedName>
</protein>
<dbReference type="PANTHER" id="PTHR30204">
    <property type="entry name" value="REDOX-CYCLING DRUG-SENSING TRANSCRIPTIONAL ACTIVATOR SOXR"/>
    <property type="match status" value="1"/>
</dbReference>
<dbReference type="EMBL" id="CP128400">
    <property type="protein sequence ID" value="WJW68460.1"/>
    <property type="molecule type" value="Genomic_DNA"/>
</dbReference>
<dbReference type="Proteomes" id="UP001431572">
    <property type="component" value="Chromosome 2"/>
</dbReference>
<reference evidence="7" key="1">
    <citation type="journal article" date="2024" name="Nature">
        <title>Anoxygenic phototroph of the Chloroflexota uses a type I reaction centre.</title>
        <authorList>
            <person name="Tsuji J.M."/>
            <person name="Shaw N.A."/>
            <person name="Nagashima S."/>
            <person name="Venkiteswaran J.J."/>
            <person name="Schiff S.L."/>
            <person name="Watanabe T."/>
            <person name="Fukui M."/>
            <person name="Hanada S."/>
            <person name="Tank M."/>
            <person name="Neufeld J.D."/>
        </authorList>
    </citation>
    <scope>NUCLEOTIDE SEQUENCE</scope>
    <source>
        <strain evidence="7">L227-S17</strain>
    </source>
</reference>
<evidence type="ECO:0000259" key="6">
    <source>
        <dbReference type="PROSITE" id="PS50937"/>
    </source>
</evidence>
<dbReference type="RefSeq" id="WP_341470364.1">
    <property type="nucleotide sequence ID" value="NZ_CP128400.1"/>
</dbReference>
<evidence type="ECO:0000256" key="4">
    <source>
        <dbReference type="ARBA" id="ARBA00023163"/>
    </source>
</evidence>
<evidence type="ECO:0000256" key="1">
    <source>
        <dbReference type="ARBA" id="ARBA00023015"/>
    </source>
</evidence>
<organism evidence="7 8">
    <name type="scientific">Candidatus Chlorohelix allophototropha</name>
    <dbReference type="NCBI Taxonomy" id="3003348"/>
    <lineage>
        <taxon>Bacteria</taxon>
        <taxon>Bacillati</taxon>
        <taxon>Chloroflexota</taxon>
        <taxon>Chloroflexia</taxon>
        <taxon>Candidatus Chloroheliales</taxon>
        <taxon>Candidatus Chloroheliaceae</taxon>
        <taxon>Candidatus Chlorohelix</taxon>
    </lineage>
</organism>
<dbReference type="Gene3D" id="1.10.490.50">
    <property type="entry name" value="Antibiotic binding domain of TipA-like multidrug resistance regulators"/>
    <property type="match status" value="1"/>
</dbReference>
<evidence type="ECO:0000313" key="8">
    <source>
        <dbReference type="Proteomes" id="UP001431572"/>
    </source>
</evidence>
<dbReference type="Pfam" id="PF13411">
    <property type="entry name" value="MerR_1"/>
    <property type="match status" value="1"/>
</dbReference>
<evidence type="ECO:0000313" key="7">
    <source>
        <dbReference type="EMBL" id="WJW68460.1"/>
    </source>
</evidence>
<dbReference type="PRINTS" id="PR00040">
    <property type="entry name" value="HTHMERR"/>
</dbReference>
<dbReference type="PROSITE" id="PS50937">
    <property type="entry name" value="HTH_MERR_2"/>
    <property type="match status" value="1"/>
</dbReference>
<dbReference type="Pfam" id="PF07739">
    <property type="entry name" value="TipAS"/>
    <property type="match status" value="1"/>
</dbReference>
<dbReference type="SMART" id="SM00422">
    <property type="entry name" value="HTH_MERR"/>
    <property type="match status" value="1"/>
</dbReference>
<dbReference type="InterPro" id="IPR012925">
    <property type="entry name" value="TipAS_dom"/>
</dbReference>
<keyword evidence="2" id="KW-0238">DNA-binding</keyword>
<keyword evidence="8" id="KW-1185">Reference proteome</keyword>
<dbReference type="SUPFAM" id="SSF46955">
    <property type="entry name" value="Putative DNA-binding domain"/>
    <property type="match status" value="1"/>
</dbReference>
<dbReference type="InterPro" id="IPR000551">
    <property type="entry name" value="MerR-type_HTH_dom"/>
</dbReference>
<dbReference type="PANTHER" id="PTHR30204:SF90">
    <property type="entry name" value="HTH-TYPE TRANSCRIPTIONAL ACTIVATOR MTA"/>
    <property type="match status" value="1"/>
</dbReference>
<proteinExistence type="predicted"/>
<dbReference type="InterPro" id="IPR009061">
    <property type="entry name" value="DNA-bd_dom_put_sf"/>
</dbReference>
<keyword evidence="1" id="KW-0805">Transcription regulation</keyword>
<keyword evidence="4" id="KW-0804">Transcription</keyword>
<keyword evidence="3" id="KW-0010">Activator</keyword>
<evidence type="ECO:0000256" key="3">
    <source>
        <dbReference type="ARBA" id="ARBA00023159"/>
    </source>
</evidence>
<evidence type="ECO:0000256" key="5">
    <source>
        <dbReference type="SAM" id="Coils"/>
    </source>
</evidence>
<dbReference type="SUPFAM" id="SSF89082">
    <property type="entry name" value="Antibiotic binding domain of TipA-like multidrug resistance regulators"/>
    <property type="match status" value="1"/>
</dbReference>
<dbReference type="CDD" id="cd04788">
    <property type="entry name" value="HTH_NolA-AlbR"/>
    <property type="match status" value="1"/>
</dbReference>
<sequence length="256" mass="29197">MLAWVATHMKGSACMQTLAIKVGEIAKRTGLTVRTLHFYEELGLLIPSERTEAGHRLYSAEDVMRLQQIKSMRQMGFSLDDIKNCLSSKEFSPRRVVQLHLKRVDEQLEMLQTLKRRLAALDSRLDSIREVSIDEFLQTIEVMSMMEHNFSTEEMEEIKARGQQLGDEKIREVETEWPTLIAAVKAAMDNGTAPDSAEVQGYMKRWKELVMMFSGGNPAIEQKLKQRYESDSELQNFTGIDPKLMDYVGKAMSAGK</sequence>
<accession>A0ABY9B5Q6</accession>
<dbReference type="InterPro" id="IPR047057">
    <property type="entry name" value="MerR_fam"/>
</dbReference>